<dbReference type="InterPro" id="IPR036928">
    <property type="entry name" value="AS_sf"/>
</dbReference>
<evidence type="ECO:0000256" key="6">
    <source>
        <dbReference type="ARBA" id="ARBA00025295"/>
    </source>
</evidence>
<comment type="subunit">
    <text evidence="8">Heterotrimer of A, B and C subunits.</text>
</comment>
<name>A0A109RGT0_9LACT</name>
<comment type="similarity">
    <text evidence="1 8">Belongs to the amidase family. GatA subfamily.</text>
</comment>
<dbReference type="EC" id="6.3.5.7" evidence="8"/>
<dbReference type="InterPro" id="IPR023631">
    <property type="entry name" value="Amidase_dom"/>
</dbReference>
<dbReference type="RefSeq" id="WP_067979237.1">
    <property type="nucleotide sequence ID" value="NZ_CP014163.1"/>
</dbReference>
<evidence type="ECO:0000256" key="8">
    <source>
        <dbReference type="HAMAP-Rule" id="MF_00120"/>
    </source>
</evidence>
<dbReference type="STRING" id="128944.AWM75_05370"/>
<comment type="function">
    <text evidence="6 8">Allows the formation of correctly charged Gln-tRNA(Gln) through the transamidation of misacylated Glu-tRNA(Gln) in organisms which lack glutaminyl-tRNA synthetase. The reaction takes place in the presence of glutamine and ATP through an activated gamma-phospho-Glu-tRNA(Gln).</text>
</comment>
<proteinExistence type="inferred from homology"/>
<dbReference type="HAMAP" id="MF_00120">
    <property type="entry name" value="GatA"/>
    <property type="match status" value="1"/>
</dbReference>
<dbReference type="GO" id="GO:0050567">
    <property type="term" value="F:glutaminyl-tRNA synthase (glutamine-hydrolyzing) activity"/>
    <property type="evidence" value="ECO:0007669"/>
    <property type="project" value="UniProtKB-UniRule"/>
</dbReference>
<dbReference type="InterPro" id="IPR020556">
    <property type="entry name" value="Amidase_CS"/>
</dbReference>
<dbReference type="GO" id="GO:0005524">
    <property type="term" value="F:ATP binding"/>
    <property type="evidence" value="ECO:0007669"/>
    <property type="project" value="UniProtKB-KW"/>
</dbReference>
<feature type="active site" description="Charge relay system" evidence="8">
    <location>
        <position position="77"/>
    </location>
</feature>
<evidence type="ECO:0000256" key="1">
    <source>
        <dbReference type="ARBA" id="ARBA00008069"/>
    </source>
</evidence>
<dbReference type="AlphaFoldDB" id="A0A109RGT0"/>
<feature type="active site" description="Acyl-ester intermediate" evidence="8">
    <location>
        <position position="176"/>
    </location>
</feature>
<dbReference type="GO" id="GO:0030956">
    <property type="term" value="C:glutamyl-tRNA(Gln) amidotransferase complex"/>
    <property type="evidence" value="ECO:0007669"/>
    <property type="project" value="InterPro"/>
</dbReference>
<dbReference type="Proteomes" id="UP000062260">
    <property type="component" value="Chromosome"/>
</dbReference>
<reference evidence="9 10" key="1">
    <citation type="journal article" date="2016" name="Genome Announc.">
        <title>Complete Genome Sequences of Aerococcus christensenii CCUG 28831T, Aerococcus sanguinicola CCUG 43001T, Aerococcus urinae CCUG 36881T, Aerococcus urinaeequi CCUG 28094T, Aerococcus urinaehominis CCUG 42038 BT, and Aerococcus viridans CCUG 4311T.</title>
        <authorList>
            <person name="Carkaci D."/>
            <person name="Dargis R."/>
            <person name="Nielsen X.C."/>
            <person name="Skovgaard O."/>
            <person name="Fuursted K."/>
            <person name="Christensen J.J."/>
        </authorList>
    </citation>
    <scope>NUCLEOTIDE SEQUENCE [LARGE SCALE GENOMIC DNA]</scope>
    <source>
        <strain evidence="9 10">CCUG42038B</strain>
    </source>
</reference>
<keyword evidence="5 8" id="KW-0648">Protein biosynthesis</keyword>
<keyword evidence="2 8" id="KW-0436">Ligase</keyword>
<dbReference type="InterPro" id="IPR004412">
    <property type="entry name" value="GatA"/>
</dbReference>
<dbReference type="NCBIfam" id="TIGR00132">
    <property type="entry name" value="gatA"/>
    <property type="match status" value="1"/>
</dbReference>
<keyword evidence="4 8" id="KW-0067">ATP-binding</keyword>
<evidence type="ECO:0000256" key="2">
    <source>
        <dbReference type="ARBA" id="ARBA00022598"/>
    </source>
</evidence>
<organism evidence="9 10">
    <name type="scientific">Aerococcus urinaehominis</name>
    <dbReference type="NCBI Taxonomy" id="128944"/>
    <lineage>
        <taxon>Bacteria</taxon>
        <taxon>Bacillati</taxon>
        <taxon>Bacillota</taxon>
        <taxon>Bacilli</taxon>
        <taxon>Lactobacillales</taxon>
        <taxon>Aerococcaceae</taxon>
        <taxon>Aerococcus</taxon>
    </lineage>
</organism>
<sequence length="483" mass="52320">MNRYEETFRGLNEKLVAGELTSVELVEKTLERIKNLDQTYNAFITLNEEKALEAAKASDERGYTSDRPLQGIPIAIKDNILTDGLLTTAASKMLSNFEPIFSATVVEKLEAAGAIIIGKTNLDEFAMGASTETSYYGNTLNPWDTDRVPGGSSGGSAAAVASGEVVASLGTDTGGSIRQPSAFTDLVGMKPTYGRISRWGVIAFGSSLDQVGPMTRTVEDNALLLEVLSGADQYDSTVSDQPIPNYVEEIKKGVKGLKIAVPKEFFGETVDPEVCEIVKGAINTLKELGAEVEEISLSHIKYGVPAYYIISSAEASSNLQRFDGIRYGYRSPEAQNLEEVYIKSRSEGFGLEVKRRIMLGSFALSSGNYEAFFKKASQVRRLLRQAFEKTFAEYDLIVGPVATHTAGKFGVNDENPAKTYQEDILTVPVNLAGLPGMSVPAGFASDGLPVGLQIIGNYFDEATMYRAAYALEEATDFSDKHPE</sequence>
<dbReference type="KEGG" id="auh:AWM75_05370"/>
<keyword evidence="9" id="KW-0808">Transferase</keyword>
<dbReference type="GO" id="GO:0006412">
    <property type="term" value="P:translation"/>
    <property type="evidence" value="ECO:0007669"/>
    <property type="project" value="UniProtKB-UniRule"/>
</dbReference>
<accession>A0A109RGT0</accession>
<evidence type="ECO:0000313" key="10">
    <source>
        <dbReference type="Proteomes" id="UP000062260"/>
    </source>
</evidence>
<keyword evidence="10" id="KW-1185">Reference proteome</keyword>
<comment type="catalytic activity">
    <reaction evidence="7 8">
        <text>L-glutamyl-tRNA(Gln) + L-glutamine + ATP + H2O = L-glutaminyl-tRNA(Gln) + L-glutamate + ADP + phosphate + H(+)</text>
        <dbReference type="Rhea" id="RHEA:17521"/>
        <dbReference type="Rhea" id="RHEA-COMP:9681"/>
        <dbReference type="Rhea" id="RHEA-COMP:9684"/>
        <dbReference type="ChEBI" id="CHEBI:15377"/>
        <dbReference type="ChEBI" id="CHEBI:15378"/>
        <dbReference type="ChEBI" id="CHEBI:29985"/>
        <dbReference type="ChEBI" id="CHEBI:30616"/>
        <dbReference type="ChEBI" id="CHEBI:43474"/>
        <dbReference type="ChEBI" id="CHEBI:58359"/>
        <dbReference type="ChEBI" id="CHEBI:78520"/>
        <dbReference type="ChEBI" id="CHEBI:78521"/>
        <dbReference type="ChEBI" id="CHEBI:456216"/>
        <dbReference type="EC" id="6.3.5.7"/>
    </reaction>
</comment>
<feature type="active site" description="Charge relay system" evidence="8">
    <location>
        <position position="152"/>
    </location>
</feature>
<keyword evidence="3 8" id="KW-0547">Nucleotide-binding</keyword>
<dbReference type="OrthoDB" id="9811471at2"/>
<dbReference type="InterPro" id="IPR000120">
    <property type="entry name" value="Amidase"/>
</dbReference>
<evidence type="ECO:0000313" key="9">
    <source>
        <dbReference type="EMBL" id="AMB99458.1"/>
    </source>
</evidence>
<dbReference type="Gene3D" id="3.90.1300.10">
    <property type="entry name" value="Amidase signature (AS) domain"/>
    <property type="match status" value="1"/>
</dbReference>
<evidence type="ECO:0000256" key="4">
    <source>
        <dbReference type="ARBA" id="ARBA00022840"/>
    </source>
</evidence>
<dbReference type="PANTHER" id="PTHR11895">
    <property type="entry name" value="TRANSAMIDASE"/>
    <property type="match status" value="1"/>
</dbReference>
<protein>
    <recommendedName>
        <fullName evidence="8">Glutamyl-tRNA(Gln) amidotransferase subunit A</fullName>
        <shortName evidence="8">Glu-ADT subunit A</shortName>
        <ecNumber evidence="8">6.3.5.7</ecNumber>
    </recommendedName>
</protein>
<gene>
    <name evidence="8 9" type="primary">gatA</name>
    <name evidence="9" type="ORF">AWM75_05370</name>
</gene>
<dbReference type="PROSITE" id="PS00571">
    <property type="entry name" value="AMIDASES"/>
    <property type="match status" value="1"/>
</dbReference>
<dbReference type="PANTHER" id="PTHR11895:SF151">
    <property type="entry name" value="GLUTAMYL-TRNA(GLN) AMIDOTRANSFERASE SUBUNIT A"/>
    <property type="match status" value="1"/>
</dbReference>
<evidence type="ECO:0000256" key="3">
    <source>
        <dbReference type="ARBA" id="ARBA00022741"/>
    </source>
</evidence>
<dbReference type="GO" id="GO:0016740">
    <property type="term" value="F:transferase activity"/>
    <property type="evidence" value="ECO:0007669"/>
    <property type="project" value="UniProtKB-KW"/>
</dbReference>
<evidence type="ECO:0000256" key="7">
    <source>
        <dbReference type="ARBA" id="ARBA00047407"/>
    </source>
</evidence>
<reference evidence="10" key="2">
    <citation type="submission" date="2016-01" db="EMBL/GenBank/DDBJ databases">
        <title>Six Aerococcus type strain genome sequencing and assembly using PacBio and Illumina Hiseq.</title>
        <authorList>
            <person name="Carkaci D."/>
            <person name="Dargis R."/>
            <person name="Nielsen X.C."/>
            <person name="Skovgaard O."/>
            <person name="Fuursted K."/>
            <person name="Christensen J.J."/>
        </authorList>
    </citation>
    <scope>NUCLEOTIDE SEQUENCE [LARGE SCALE GENOMIC DNA]</scope>
    <source>
        <strain evidence="10">CCUG42038B</strain>
    </source>
</reference>
<evidence type="ECO:0000256" key="5">
    <source>
        <dbReference type="ARBA" id="ARBA00022917"/>
    </source>
</evidence>
<dbReference type="SUPFAM" id="SSF75304">
    <property type="entry name" value="Amidase signature (AS) enzymes"/>
    <property type="match status" value="1"/>
</dbReference>
<dbReference type="EMBL" id="CP014163">
    <property type="protein sequence ID" value="AMB99458.1"/>
    <property type="molecule type" value="Genomic_DNA"/>
</dbReference>
<dbReference type="Pfam" id="PF01425">
    <property type="entry name" value="Amidase"/>
    <property type="match status" value="1"/>
</dbReference>